<accession>A0A2M7V5I0</accession>
<proteinExistence type="predicted"/>
<dbReference type="EMBL" id="PFPI01000010">
    <property type="protein sequence ID" value="PIZ93850.1"/>
    <property type="molecule type" value="Genomic_DNA"/>
</dbReference>
<dbReference type="Gene3D" id="2.30.30.240">
    <property type="entry name" value="PRC-barrel domain"/>
    <property type="match status" value="1"/>
</dbReference>
<reference evidence="3" key="1">
    <citation type="submission" date="2017-09" db="EMBL/GenBank/DDBJ databases">
        <title>Depth-based differentiation of microbial function through sediment-hosted aquifers and enrichment of novel symbionts in the deep terrestrial subsurface.</title>
        <authorList>
            <person name="Probst A.J."/>
            <person name="Ladd B."/>
            <person name="Jarett J.K."/>
            <person name="Geller-Mcgrath D.E."/>
            <person name="Sieber C.M.K."/>
            <person name="Emerson J.B."/>
            <person name="Anantharaman K."/>
            <person name="Thomas B.C."/>
            <person name="Malmstrom R."/>
            <person name="Stieglmeier M."/>
            <person name="Klingl A."/>
            <person name="Woyke T."/>
            <person name="Ryan C.M."/>
            <person name="Banfield J.F."/>
        </authorList>
    </citation>
    <scope>NUCLEOTIDE SEQUENCE [LARGE SCALE GENOMIC DNA]</scope>
</reference>
<sequence>MRITYKQLKKLPVVTQSGQELGSVHDAVIDIEAHVIALYEVSSSVLSTKKYSITPTQVVSITEEKMIVKDAVVPDKEQESRLNPLWQDTRAIS</sequence>
<gene>
    <name evidence="2" type="ORF">COX83_00790</name>
</gene>
<dbReference type="Pfam" id="PF05239">
    <property type="entry name" value="PRC"/>
    <property type="match status" value="1"/>
</dbReference>
<feature type="domain" description="PRC-barrel" evidence="1">
    <location>
        <begin position="3"/>
        <end position="69"/>
    </location>
</feature>
<dbReference type="SUPFAM" id="SSF50346">
    <property type="entry name" value="PRC-barrel domain"/>
    <property type="match status" value="1"/>
</dbReference>
<dbReference type="InterPro" id="IPR011033">
    <property type="entry name" value="PRC_barrel-like_sf"/>
</dbReference>
<dbReference type="AlphaFoldDB" id="A0A2M7V5I0"/>
<dbReference type="InterPro" id="IPR027275">
    <property type="entry name" value="PRC-brl_dom"/>
</dbReference>
<protein>
    <recommendedName>
        <fullName evidence="1">PRC-barrel domain-containing protein</fullName>
    </recommendedName>
</protein>
<organism evidence="2 3">
    <name type="scientific">Candidatus Magasanikbacteria bacterium CG_4_10_14_0_2_um_filter_41_31</name>
    <dbReference type="NCBI Taxonomy" id="1974639"/>
    <lineage>
        <taxon>Bacteria</taxon>
        <taxon>Candidatus Magasanikiibacteriota</taxon>
    </lineage>
</organism>
<evidence type="ECO:0000313" key="2">
    <source>
        <dbReference type="EMBL" id="PIZ93850.1"/>
    </source>
</evidence>
<evidence type="ECO:0000313" key="3">
    <source>
        <dbReference type="Proteomes" id="UP000230078"/>
    </source>
</evidence>
<dbReference type="Proteomes" id="UP000230078">
    <property type="component" value="Unassembled WGS sequence"/>
</dbReference>
<name>A0A2M7V5I0_9BACT</name>
<evidence type="ECO:0000259" key="1">
    <source>
        <dbReference type="Pfam" id="PF05239"/>
    </source>
</evidence>
<comment type="caution">
    <text evidence="2">The sequence shown here is derived from an EMBL/GenBank/DDBJ whole genome shotgun (WGS) entry which is preliminary data.</text>
</comment>